<feature type="region of interest" description="Disordered" evidence="7">
    <location>
        <begin position="647"/>
        <end position="871"/>
    </location>
</feature>
<feature type="compositionally biased region" description="Basic residues" evidence="7">
    <location>
        <begin position="398"/>
        <end position="410"/>
    </location>
</feature>
<evidence type="ECO:0000256" key="7">
    <source>
        <dbReference type="SAM" id="MobiDB-lite"/>
    </source>
</evidence>
<dbReference type="AlphaFoldDB" id="A0A6J2X5L7"/>
<dbReference type="OrthoDB" id="6433611at2759"/>
<feature type="compositionally biased region" description="Basic and acidic residues" evidence="7">
    <location>
        <begin position="592"/>
        <end position="608"/>
    </location>
</feature>
<dbReference type="PANTHER" id="PTHR15073">
    <property type="entry name" value="MICROTUBULE-ASSOCIATED PROTEIN"/>
    <property type="match status" value="1"/>
</dbReference>
<evidence type="ECO:0000256" key="6">
    <source>
        <dbReference type="SAM" id="Coils"/>
    </source>
</evidence>
<reference evidence="9" key="1">
    <citation type="submission" date="2025-08" db="UniProtKB">
        <authorList>
            <consortium name="RefSeq"/>
        </authorList>
    </citation>
    <scope>IDENTIFICATION</scope>
    <source>
        <tissue evidence="9">Gonads</tissue>
    </source>
</reference>
<sequence length="871" mass="98936">MSPGYMHNDNFSEHINCIRSILVKTLSSENVSKSDVLKVKRFDKNYGNNKTTVKHVVDKEARLRGLKERQNEERQKKLEELRAQALAAQRFKEQKEFERRRRLEDMRVKDDQRRHLVEERKKAINEAERDRLESILRRNQERDARIEAKKRNERSSIVFAFGSSTPRMLDPTDVTVSFWGHRRATSTQNITISSSGSSLTRRQSERDLDASSKKRATSAGGLERAAEGLISPTTPAGCASGYIGRRRTDLVPTIPSRDSSFHSSTSRKSLNHSPGRAYSMSRLDQLAKPRKPVLPALNESNMAPKSSVTRSMSHLAHVGTKLSPRKPLSKTDSRSMHHLSPDAAHPPIAPPRVNRATQLRQQKLLLAQQSSSASEASSRPSSAMSQQSTNSVTSSVNVRHRLSTTPRRPRPASIAITGVTHDKNSIDKGEHKPPLPKTRKPLSKTNTSEKIEKTKTKPAKSPAEESAPKITAEQKKEDKTEKKQEVGPQKVQPLPQRVEASPPEKELDVSQVQTKEPSPPPLIATQDIEAPKSQVIESTAQHQEDRKVTTTEQLSPQQDNIIQNFIDSERKAAEQIVGVQKTDENSAIVSNNEKHEEKDETKDVKQDNSDTISSEMTTSISKPRITTEEEAKAALAERRRLIREEAERQAELERQRIEAEQKAEFERQQREEEQARLLAEMQRQSEQERLQEAIREAQRREEEERLRREEEARQKILKEEADKKAKEEAERQKAELQKKLENEEKEREERRKRVEMIMSRTRGKNNANLPSQNSQDKTKPENKQVTEEDKLNEDNKVNENKLNGSQQENGTNDTSTKNGKDMGIVDNIIPDDSLKNANTTVTDTLNSDSINSNSAWQPTQQYGNLLYNNNS</sequence>
<dbReference type="Proteomes" id="UP000504635">
    <property type="component" value="Unplaced"/>
</dbReference>
<dbReference type="GO" id="GO:0015630">
    <property type="term" value="C:microtubule cytoskeleton"/>
    <property type="evidence" value="ECO:0007669"/>
    <property type="project" value="InterPro"/>
</dbReference>
<evidence type="ECO:0000256" key="1">
    <source>
        <dbReference type="ARBA" id="ARBA00004245"/>
    </source>
</evidence>
<feature type="compositionally biased region" description="Polar residues" evidence="7">
    <location>
        <begin position="609"/>
        <end position="621"/>
    </location>
</feature>
<name>A0A6J2X5L7_SITOR</name>
<feature type="compositionally biased region" description="Polar residues" evidence="7">
    <location>
        <begin position="835"/>
        <end position="871"/>
    </location>
</feature>
<accession>A0A6J2X5L7</accession>
<dbReference type="PANTHER" id="PTHR15073:SF18">
    <property type="entry name" value="ENSCONSIN, ISOFORM F"/>
    <property type="match status" value="1"/>
</dbReference>
<keyword evidence="4 6" id="KW-0175">Coiled coil</keyword>
<comment type="subcellular location">
    <subcellularLocation>
        <location evidence="1">Cytoplasm</location>
        <location evidence="1">Cytoskeleton</location>
    </subcellularLocation>
</comment>
<dbReference type="FunCoup" id="A0A6J2X5L7">
    <property type="interactions" value="7"/>
</dbReference>
<feature type="compositionally biased region" description="Polar residues" evidence="7">
    <location>
        <begin position="800"/>
        <end position="817"/>
    </location>
</feature>
<evidence type="ECO:0000313" key="9">
    <source>
        <dbReference type="RefSeq" id="XP_030746285.1"/>
    </source>
</evidence>
<feature type="compositionally biased region" description="Low complexity" evidence="7">
    <location>
        <begin position="367"/>
        <end position="397"/>
    </location>
</feature>
<dbReference type="GO" id="GO:0000226">
    <property type="term" value="P:microtubule cytoskeleton organization"/>
    <property type="evidence" value="ECO:0007669"/>
    <property type="project" value="InterPro"/>
</dbReference>
<feature type="compositionally biased region" description="Basic and acidic residues" evidence="7">
    <location>
        <begin position="647"/>
        <end position="675"/>
    </location>
</feature>
<dbReference type="RefSeq" id="XP_030746285.1">
    <property type="nucleotide sequence ID" value="XM_030890425.1"/>
</dbReference>
<evidence type="ECO:0000313" key="8">
    <source>
        <dbReference type="Proteomes" id="UP000504635"/>
    </source>
</evidence>
<feature type="compositionally biased region" description="Low complexity" evidence="7">
    <location>
        <begin position="256"/>
        <end position="268"/>
    </location>
</feature>
<evidence type="ECO:0000256" key="3">
    <source>
        <dbReference type="ARBA" id="ARBA00022490"/>
    </source>
</evidence>
<feature type="region of interest" description="Disordered" evidence="7">
    <location>
        <begin position="578"/>
        <end position="632"/>
    </location>
</feature>
<feature type="compositionally biased region" description="Basic and acidic residues" evidence="7">
    <location>
        <begin position="683"/>
        <end position="755"/>
    </location>
</feature>
<gene>
    <name evidence="9" type="primary">LOC115875073</name>
</gene>
<keyword evidence="3" id="KW-0963">Cytoplasm</keyword>
<feature type="compositionally biased region" description="Polar residues" evidence="7">
    <location>
        <begin position="298"/>
        <end position="312"/>
    </location>
</feature>
<keyword evidence="5" id="KW-0206">Cytoskeleton</keyword>
<feature type="compositionally biased region" description="Basic and acidic residues" evidence="7">
    <location>
        <begin position="462"/>
        <end position="485"/>
    </location>
</feature>
<feature type="compositionally biased region" description="Basic and acidic residues" evidence="7">
    <location>
        <begin position="420"/>
        <end position="433"/>
    </location>
</feature>
<dbReference type="KEGG" id="soy:115875073"/>
<protein>
    <submittedName>
        <fullName evidence="9">Ensconsin-like isoform X1</fullName>
    </submittedName>
</protein>
<evidence type="ECO:0000256" key="2">
    <source>
        <dbReference type="ARBA" id="ARBA00007525"/>
    </source>
</evidence>
<dbReference type="GeneID" id="115875073"/>
<keyword evidence="8" id="KW-1185">Reference proteome</keyword>
<feature type="compositionally biased region" description="Polar residues" evidence="7">
    <location>
        <begin position="764"/>
        <end position="775"/>
    </location>
</feature>
<feature type="region of interest" description="Disordered" evidence="7">
    <location>
        <begin position="251"/>
        <end position="351"/>
    </location>
</feature>
<feature type="coiled-coil region" evidence="6">
    <location>
        <begin position="56"/>
        <end position="89"/>
    </location>
</feature>
<evidence type="ECO:0000256" key="4">
    <source>
        <dbReference type="ARBA" id="ARBA00023054"/>
    </source>
</evidence>
<proteinExistence type="inferred from homology"/>
<feature type="region of interest" description="Disordered" evidence="7">
    <location>
        <begin position="189"/>
        <end position="228"/>
    </location>
</feature>
<comment type="similarity">
    <text evidence="2">Belongs to the MAP7 family.</text>
</comment>
<organism evidence="8 9">
    <name type="scientific">Sitophilus oryzae</name>
    <name type="common">Rice weevil</name>
    <name type="synonym">Curculio oryzae</name>
    <dbReference type="NCBI Taxonomy" id="7048"/>
    <lineage>
        <taxon>Eukaryota</taxon>
        <taxon>Metazoa</taxon>
        <taxon>Ecdysozoa</taxon>
        <taxon>Arthropoda</taxon>
        <taxon>Hexapoda</taxon>
        <taxon>Insecta</taxon>
        <taxon>Pterygota</taxon>
        <taxon>Neoptera</taxon>
        <taxon>Endopterygota</taxon>
        <taxon>Coleoptera</taxon>
        <taxon>Polyphaga</taxon>
        <taxon>Cucujiformia</taxon>
        <taxon>Curculionidae</taxon>
        <taxon>Dryophthorinae</taxon>
        <taxon>Sitophilus</taxon>
    </lineage>
</organism>
<feature type="compositionally biased region" description="Basic and acidic residues" evidence="7">
    <location>
        <begin position="202"/>
        <end position="212"/>
    </location>
</feature>
<dbReference type="InterPro" id="IPR051483">
    <property type="entry name" value="MAP7_domain-containing"/>
</dbReference>
<feature type="region of interest" description="Disordered" evidence="7">
    <location>
        <begin position="367"/>
        <end position="556"/>
    </location>
</feature>
<dbReference type="InParanoid" id="A0A6J2X5L7"/>
<dbReference type="Pfam" id="PF05672">
    <property type="entry name" value="MAP7"/>
    <property type="match status" value="1"/>
</dbReference>
<feature type="compositionally biased region" description="Basic and acidic residues" evidence="7">
    <location>
        <begin position="776"/>
        <end position="799"/>
    </location>
</feature>
<dbReference type="InterPro" id="IPR008604">
    <property type="entry name" value="MAP7_fam"/>
</dbReference>
<feature type="compositionally biased region" description="Low complexity" evidence="7">
    <location>
        <begin position="189"/>
        <end position="201"/>
    </location>
</feature>
<evidence type="ECO:0000256" key="5">
    <source>
        <dbReference type="ARBA" id="ARBA00023212"/>
    </source>
</evidence>